<evidence type="ECO:0000313" key="3">
    <source>
        <dbReference type="EMBL" id="SVC03418.1"/>
    </source>
</evidence>
<name>A0A382IV26_9ZZZZ</name>
<dbReference type="Gene3D" id="3.90.226.10">
    <property type="entry name" value="2-enoyl-CoA Hydratase, Chain A, domain 1"/>
    <property type="match status" value="1"/>
</dbReference>
<dbReference type="EMBL" id="UINC01069777">
    <property type="protein sequence ID" value="SVC03418.1"/>
    <property type="molecule type" value="Genomic_DNA"/>
</dbReference>
<dbReference type="InterPro" id="IPR052165">
    <property type="entry name" value="Membrane_assoc_protease"/>
</dbReference>
<feature type="compositionally biased region" description="Polar residues" evidence="1">
    <location>
        <begin position="169"/>
        <end position="182"/>
    </location>
</feature>
<reference evidence="3" key="1">
    <citation type="submission" date="2018-05" db="EMBL/GenBank/DDBJ databases">
        <authorList>
            <person name="Lanie J.A."/>
            <person name="Ng W.-L."/>
            <person name="Kazmierczak K.M."/>
            <person name="Andrzejewski T.M."/>
            <person name="Davidsen T.M."/>
            <person name="Wayne K.J."/>
            <person name="Tettelin H."/>
            <person name="Glass J.I."/>
            <person name="Rusch D."/>
            <person name="Podicherti R."/>
            <person name="Tsui H.-C.T."/>
            <person name="Winkler M.E."/>
        </authorList>
    </citation>
    <scope>NUCLEOTIDE SEQUENCE</scope>
</reference>
<feature type="region of interest" description="Disordered" evidence="1">
    <location>
        <begin position="151"/>
        <end position="182"/>
    </location>
</feature>
<feature type="domain" description="NfeD1b N-terminal" evidence="2">
    <location>
        <begin position="55"/>
        <end position="152"/>
    </location>
</feature>
<organism evidence="3">
    <name type="scientific">marine metagenome</name>
    <dbReference type="NCBI Taxonomy" id="408172"/>
    <lineage>
        <taxon>unclassified sequences</taxon>
        <taxon>metagenomes</taxon>
        <taxon>ecological metagenomes</taxon>
    </lineage>
</organism>
<sequence length="182" mass="18704">MLMAMFERPSGRTVIVSLVLLAMGWAPWSGAQKVPSSNPEKNTQINEGPAVLLTIEGPIGPATSDFITRSAEQAQEVGAAMIVIEMDTPGGLDTSMREIIQSILGSQIPVVTFVSPQGARAASAGTYILYASHIAAMAPATNLGAATPVAIGGPTPMTPDASPTDETQDPSSATNGENSEVP</sequence>
<dbReference type="Pfam" id="PF25145">
    <property type="entry name" value="NfeD1b_N"/>
    <property type="match status" value="1"/>
</dbReference>
<evidence type="ECO:0000259" key="2">
    <source>
        <dbReference type="Pfam" id="PF25145"/>
    </source>
</evidence>
<dbReference type="AlphaFoldDB" id="A0A382IV26"/>
<gene>
    <name evidence="3" type="ORF">METZ01_LOCUS256272</name>
</gene>
<dbReference type="SUPFAM" id="SSF52096">
    <property type="entry name" value="ClpP/crotonase"/>
    <property type="match status" value="1"/>
</dbReference>
<accession>A0A382IV26</accession>
<dbReference type="PANTHER" id="PTHR33507:SF4">
    <property type="entry name" value="NODULATION COMPETITIVENESS PROTEIN NFED"/>
    <property type="match status" value="1"/>
</dbReference>
<evidence type="ECO:0000256" key="1">
    <source>
        <dbReference type="SAM" id="MobiDB-lite"/>
    </source>
</evidence>
<protein>
    <recommendedName>
        <fullName evidence="2">NfeD1b N-terminal domain-containing protein</fullName>
    </recommendedName>
</protein>
<dbReference type="PANTHER" id="PTHR33507">
    <property type="entry name" value="INNER MEMBRANE PROTEIN YBBJ"/>
    <property type="match status" value="1"/>
</dbReference>
<proteinExistence type="predicted"/>
<dbReference type="InterPro" id="IPR056738">
    <property type="entry name" value="NfeD1b_N"/>
</dbReference>
<dbReference type="InterPro" id="IPR029045">
    <property type="entry name" value="ClpP/crotonase-like_dom_sf"/>
</dbReference>
<feature type="non-terminal residue" evidence="3">
    <location>
        <position position="182"/>
    </location>
</feature>